<keyword evidence="2" id="KW-1185">Reference proteome</keyword>
<reference evidence="1 2" key="1">
    <citation type="journal article" date="2023" name="Sci. Data">
        <title>Genome assembly of the Korean intertidal mud-creeper Batillaria attramentaria.</title>
        <authorList>
            <person name="Patra A.K."/>
            <person name="Ho P.T."/>
            <person name="Jun S."/>
            <person name="Lee S.J."/>
            <person name="Kim Y."/>
            <person name="Won Y.J."/>
        </authorList>
    </citation>
    <scope>NUCLEOTIDE SEQUENCE [LARGE SCALE GENOMIC DNA]</scope>
    <source>
        <strain evidence="1">Wonlab-2016</strain>
    </source>
</reference>
<dbReference type="AlphaFoldDB" id="A0ABD0LQA2"/>
<dbReference type="EMBL" id="JACVVK020000031">
    <property type="protein sequence ID" value="KAK7501418.1"/>
    <property type="molecule type" value="Genomic_DNA"/>
</dbReference>
<name>A0ABD0LQA2_9CAEN</name>
<proteinExistence type="predicted"/>
<dbReference type="Proteomes" id="UP001519460">
    <property type="component" value="Unassembled WGS sequence"/>
</dbReference>
<gene>
    <name evidence="1" type="ORF">BaRGS_00007222</name>
</gene>
<accession>A0ABD0LQA2</accession>
<evidence type="ECO:0000313" key="2">
    <source>
        <dbReference type="Proteomes" id="UP001519460"/>
    </source>
</evidence>
<organism evidence="1 2">
    <name type="scientific">Batillaria attramentaria</name>
    <dbReference type="NCBI Taxonomy" id="370345"/>
    <lineage>
        <taxon>Eukaryota</taxon>
        <taxon>Metazoa</taxon>
        <taxon>Spiralia</taxon>
        <taxon>Lophotrochozoa</taxon>
        <taxon>Mollusca</taxon>
        <taxon>Gastropoda</taxon>
        <taxon>Caenogastropoda</taxon>
        <taxon>Sorbeoconcha</taxon>
        <taxon>Cerithioidea</taxon>
        <taxon>Batillariidae</taxon>
        <taxon>Batillaria</taxon>
    </lineage>
</organism>
<comment type="caution">
    <text evidence="1">The sequence shown here is derived from an EMBL/GenBank/DDBJ whole genome shotgun (WGS) entry which is preliminary data.</text>
</comment>
<sequence length="93" mass="10704">MNCEDQCLAKAEMEPLLRQFSFLTDQLSLGYRNVGVEDMTMPWMMENYTPDWAVGRTFVQMTESEHNIRYKIPPAGAKSAFLIPCPITKQGRK</sequence>
<protein>
    <submittedName>
        <fullName evidence="1">Uncharacterized protein</fullName>
    </submittedName>
</protein>
<evidence type="ECO:0000313" key="1">
    <source>
        <dbReference type="EMBL" id="KAK7501418.1"/>
    </source>
</evidence>